<keyword evidence="1" id="KW-0472">Membrane</keyword>
<dbReference type="RefSeq" id="WP_331810311.1">
    <property type="nucleotide sequence ID" value="NZ_JAZHOU010000003.1"/>
</dbReference>
<feature type="transmembrane region" description="Helical" evidence="1">
    <location>
        <begin position="74"/>
        <end position="100"/>
    </location>
</feature>
<gene>
    <name evidence="2" type="ORF">V1468_11095</name>
</gene>
<reference evidence="2 3" key="1">
    <citation type="submission" date="2024-02" db="EMBL/GenBank/DDBJ databases">
        <title>Winogradskyella poriferorum JCM 12885.</title>
        <authorList>
            <person name="Zhang D.-F."/>
            <person name="Fu Z.-Y."/>
        </authorList>
    </citation>
    <scope>NUCLEOTIDE SEQUENCE [LARGE SCALE GENOMIC DNA]</scope>
    <source>
        <strain evidence="2 3">JCM 12885</strain>
    </source>
</reference>
<sequence length="195" mass="22237">MKRQTRIIIAIVFLLTSLLSSFYFLPKESELYLKSDISELRSSILPISILLSIVLAFIIAFHKSEFNGGKWSKAIYIGYIGITSYLILSLTSDLLTTIALKTNRITKNETVNKNFVISTFTVTTNGELTESGPWVIRSENKYEVRGRIKDKSYEDDVDGIFMDKNDYAKIEHKEEFKITLSNGLFGIPYEPIIND</sequence>
<accession>A0ABU7W8V4</accession>
<feature type="transmembrane region" description="Helical" evidence="1">
    <location>
        <begin position="44"/>
        <end position="62"/>
    </location>
</feature>
<feature type="transmembrane region" description="Helical" evidence="1">
    <location>
        <begin position="7"/>
        <end position="24"/>
    </location>
</feature>
<evidence type="ECO:0000313" key="3">
    <source>
        <dbReference type="Proteomes" id="UP001356704"/>
    </source>
</evidence>
<keyword evidence="3" id="KW-1185">Reference proteome</keyword>
<proteinExistence type="predicted"/>
<keyword evidence="1" id="KW-0812">Transmembrane</keyword>
<name>A0ABU7W8V4_9FLAO</name>
<comment type="caution">
    <text evidence="2">The sequence shown here is derived from an EMBL/GenBank/DDBJ whole genome shotgun (WGS) entry which is preliminary data.</text>
</comment>
<evidence type="ECO:0000313" key="2">
    <source>
        <dbReference type="EMBL" id="MEF3079554.1"/>
    </source>
</evidence>
<dbReference type="Proteomes" id="UP001356704">
    <property type="component" value="Unassembled WGS sequence"/>
</dbReference>
<organism evidence="2 3">
    <name type="scientific">Winogradskyella poriferorum</name>
    <dbReference type="NCBI Taxonomy" id="307627"/>
    <lineage>
        <taxon>Bacteria</taxon>
        <taxon>Pseudomonadati</taxon>
        <taxon>Bacteroidota</taxon>
        <taxon>Flavobacteriia</taxon>
        <taxon>Flavobacteriales</taxon>
        <taxon>Flavobacteriaceae</taxon>
        <taxon>Winogradskyella</taxon>
    </lineage>
</organism>
<evidence type="ECO:0000256" key="1">
    <source>
        <dbReference type="SAM" id="Phobius"/>
    </source>
</evidence>
<protein>
    <submittedName>
        <fullName evidence="2">Uncharacterized protein</fullName>
    </submittedName>
</protein>
<dbReference type="EMBL" id="JAZHOU010000003">
    <property type="protein sequence ID" value="MEF3079554.1"/>
    <property type="molecule type" value="Genomic_DNA"/>
</dbReference>
<keyword evidence="1" id="KW-1133">Transmembrane helix</keyword>